<dbReference type="CDD" id="cd00293">
    <property type="entry name" value="USP-like"/>
    <property type="match status" value="1"/>
</dbReference>
<dbReference type="Gene3D" id="3.40.50.620">
    <property type="entry name" value="HUPs"/>
    <property type="match status" value="1"/>
</dbReference>
<dbReference type="RefSeq" id="WP_241912782.1">
    <property type="nucleotide sequence ID" value="NZ_CP093326.1"/>
</dbReference>
<evidence type="ECO:0000313" key="3">
    <source>
        <dbReference type="EMBL" id="UNK44261.1"/>
    </source>
</evidence>
<dbReference type="PRINTS" id="PR01438">
    <property type="entry name" value="UNVRSLSTRESS"/>
</dbReference>
<evidence type="ECO:0000259" key="2">
    <source>
        <dbReference type="Pfam" id="PF00582"/>
    </source>
</evidence>
<reference evidence="3 4" key="1">
    <citation type="submission" date="2022-03" db="EMBL/GenBank/DDBJ databases">
        <title>Isotopic signatures of nitrous oxide derived from detoxification processes.</title>
        <authorList>
            <person name="Behrendt U."/>
            <person name="Buchen C."/>
            <person name="Well R."/>
            <person name="Ulrich A."/>
            <person name="Rohe L."/>
            <person name="Kolb S."/>
            <person name="Schloter M."/>
            <person name="Horn M.A."/>
            <person name="Augustin J."/>
        </authorList>
    </citation>
    <scope>NUCLEOTIDE SEQUENCE [LARGE SCALE GENOMIC DNA]</scope>
    <source>
        <strain evidence="3 4">S4-C24</strain>
    </source>
</reference>
<protein>
    <submittedName>
        <fullName evidence="3">Universal stress protein</fullName>
    </submittedName>
</protein>
<dbReference type="PANTHER" id="PTHR46268:SF6">
    <property type="entry name" value="UNIVERSAL STRESS PROTEIN UP12"/>
    <property type="match status" value="1"/>
</dbReference>
<comment type="similarity">
    <text evidence="1">Belongs to the universal stress protein A family.</text>
</comment>
<organism evidence="3 4">
    <name type="scientific">Arthrobacter sulfonylureivorans</name>
    <dbReference type="NCBI Taxonomy" id="2486855"/>
    <lineage>
        <taxon>Bacteria</taxon>
        <taxon>Bacillati</taxon>
        <taxon>Actinomycetota</taxon>
        <taxon>Actinomycetes</taxon>
        <taxon>Micrococcales</taxon>
        <taxon>Micrococcaceae</taxon>
        <taxon>Arthrobacter</taxon>
    </lineage>
</organism>
<dbReference type="SUPFAM" id="SSF52402">
    <property type="entry name" value="Adenine nucleotide alpha hydrolases-like"/>
    <property type="match status" value="1"/>
</dbReference>
<evidence type="ECO:0000256" key="1">
    <source>
        <dbReference type="ARBA" id="ARBA00008791"/>
    </source>
</evidence>
<dbReference type="InterPro" id="IPR014729">
    <property type="entry name" value="Rossmann-like_a/b/a_fold"/>
</dbReference>
<dbReference type="Proteomes" id="UP000829069">
    <property type="component" value="Chromosome"/>
</dbReference>
<dbReference type="InterPro" id="IPR006015">
    <property type="entry name" value="Universal_stress_UspA"/>
</dbReference>
<feature type="domain" description="UspA" evidence="2">
    <location>
        <begin position="6"/>
        <end position="140"/>
    </location>
</feature>
<evidence type="ECO:0000313" key="4">
    <source>
        <dbReference type="Proteomes" id="UP000829069"/>
    </source>
</evidence>
<sequence length="151" mass="16011">MNSQARRKIVVGVDGSDHSIHALREARRFSELLEAPIETVTAWQYPPTYAGHTVGIWNPDEDAKDALNEALAKAFPDGTPANLEKTLSPGHPAHVILEAGKNAGLIVVGCRGRGGFTGLLLGSVSSAVAAHAHSSVLVTHMEHHGHPSNTY</sequence>
<dbReference type="EMBL" id="CP093326">
    <property type="protein sequence ID" value="UNK44261.1"/>
    <property type="molecule type" value="Genomic_DNA"/>
</dbReference>
<name>A0ABY3W4D0_9MICC</name>
<gene>
    <name evidence="3" type="ORF">MNQ99_09565</name>
</gene>
<keyword evidence="4" id="KW-1185">Reference proteome</keyword>
<dbReference type="InterPro" id="IPR006016">
    <property type="entry name" value="UspA"/>
</dbReference>
<dbReference type="PANTHER" id="PTHR46268">
    <property type="entry name" value="STRESS RESPONSE PROTEIN NHAX"/>
    <property type="match status" value="1"/>
</dbReference>
<proteinExistence type="inferred from homology"/>
<accession>A0ABY3W4D0</accession>
<dbReference type="Pfam" id="PF00582">
    <property type="entry name" value="Usp"/>
    <property type="match status" value="1"/>
</dbReference>